<organism evidence="1 2">
    <name type="scientific">Paracoccus aerius</name>
    <dbReference type="NCBI Taxonomy" id="1915382"/>
    <lineage>
        <taxon>Bacteria</taxon>
        <taxon>Pseudomonadati</taxon>
        <taxon>Pseudomonadota</taxon>
        <taxon>Alphaproteobacteria</taxon>
        <taxon>Rhodobacterales</taxon>
        <taxon>Paracoccaceae</taxon>
        <taxon>Paracoccus</taxon>
    </lineage>
</organism>
<dbReference type="Gene3D" id="3.40.50.150">
    <property type="entry name" value="Vaccinia Virus protein VP39"/>
    <property type="match status" value="1"/>
</dbReference>
<proteinExistence type="predicted"/>
<gene>
    <name evidence="1" type="ORF">JL111_10145</name>
</gene>
<dbReference type="InterPro" id="IPR029063">
    <property type="entry name" value="SAM-dependent_MTases_sf"/>
</dbReference>
<protein>
    <submittedName>
        <fullName evidence="1">Methyltransferase domain-containing protein</fullName>
    </submittedName>
</protein>
<keyword evidence="1" id="KW-0808">Transferase</keyword>
<evidence type="ECO:0000313" key="2">
    <source>
        <dbReference type="Proteomes" id="UP000644749"/>
    </source>
</evidence>
<dbReference type="RefSeq" id="WP_191312272.1">
    <property type="nucleotide sequence ID" value="NZ_BNCL01000020.1"/>
</dbReference>
<comment type="caution">
    <text evidence="1">The sequence shown here is derived from an EMBL/GenBank/DDBJ whole genome shotgun (WGS) entry which is preliminary data.</text>
</comment>
<evidence type="ECO:0000313" key="1">
    <source>
        <dbReference type="EMBL" id="MBL3673847.1"/>
    </source>
</evidence>
<dbReference type="GO" id="GO:0032259">
    <property type="term" value="P:methylation"/>
    <property type="evidence" value="ECO:0007669"/>
    <property type="project" value="UniProtKB-KW"/>
</dbReference>
<dbReference type="Pfam" id="PF13489">
    <property type="entry name" value="Methyltransf_23"/>
    <property type="match status" value="1"/>
</dbReference>
<dbReference type="EMBL" id="JAESHT010000007">
    <property type="protein sequence ID" value="MBL3673847.1"/>
    <property type="molecule type" value="Genomic_DNA"/>
</dbReference>
<dbReference type="Proteomes" id="UP000644749">
    <property type="component" value="Unassembled WGS sequence"/>
</dbReference>
<accession>A0ABS1S552</accession>
<keyword evidence="2" id="KW-1185">Reference proteome</keyword>
<reference evidence="1 2" key="1">
    <citation type="submission" date="2021-01" db="EMBL/GenBank/DDBJ databases">
        <title>011410 draft genome.</title>
        <authorList>
            <person name="Lang L."/>
        </authorList>
    </citation>
    <scope>NUCLEOTIDE SEQUENCE [LARGE SCALE GENOMIC DNA]</scope>
    <source>
        <strain evidence="1 2">KCTC 42845</strain>
    </source>
</reference>
<name>A0ABS1S552_9RHOB</name>
<keyword evidence="1" id="KW-0489">Methyltransferase</keyword>
<dbReference type="SUPFAM" id="SSF53335">
    <property type="entry name" value="S-adenosyl-L-methionine-dependent methyltransferases"/>
    <property type="match status" value="1"/>
</dbReference>
<dbReference type="GO" id="GO:0008168">
    <property type="term" value="F:methyltransferase activity"/>
    <property type="evidence" value="ECO:0007669"/>
    <property type="project" value="UniProtKB-KW"/>
</dbReference>
<sequence>MSDPAYDAIFYADLHEGARRSARRVLPFVFDRLQPRTVVDFGCGSGAWLAEAEALGAVSLGLDGPWVPHDALGIAADRFQEADLSKPIDLGQSFDLALCLEVAEHLPAEAAATLVGTLTRHAPAILFSAAIPGQGGTGHLNEAWPQVWCDLFAAAGFDCLDVLRREVWNDPLIEPWYRQNLLLFMRRDGKRGADKDMGRTAVLALIHPDIWSARVQADEMRKARLEAAEAEVIRLGQAWQALSDEKAKAITHLEAELAASQRAMNRILGSRSWRMTRPLRRLVKILQGGNHGRG</sequence>